<dbReference type="AlphaFoldDB" id="A0A8T1MNZ2"/>
<keyword evidence="5" id="KW-0833">Ubl conjugation pathway</keyword>
<evidence type="ECO:0000313" key="12">
    <source>
        <dbReference type="Proteomes" id="UP000286415"/>
    </source>
</evidence>
<name>A0A8T1MNZ2_CLOSI</name>
<dbReference type="GO" id="GO:0004843">
    <property type="term" value="F:cysteine-type deubiquitinase activity"/>
    <property type="evidence" value="ECO:0007669"/>
    <property type="project" value="UniProtKB-EC"/>
</dbReference>
<feature type="region of interest" description="Disordered" evidence="8">
    <location>
        <begin position="676"/>
        <end position="700"/>
    </location>
</feature>
<keyword evidence="9" id="KW-0472">Membrane</keyword>
<evidence type="ECO:0000256" key="6">
    <source>
        <dbReference type="ARBA" id="ARBA00022801"/>
    </source>
</evidence>
<evidence type="ECO:0000256" key="1">
    <source>
        <dbReference type="ARBA" id="ARBA00000707"/>
    </source>
</evidence>
<evidence type="ECO:0000256" key="8">
    <source>
        <dbReference type="SAM" id="MobiDB-lite"/>
    </source>
</evidence>
<evidence type="ECO:0000256" key="7">
    <source>
        <dbReference type="ARBA" id="ARBA00022807"/>
    </source>
</evidence>
<dbReference type="GO" id="GO:0005634">
    <property type="term" value="C:nucleus"/>
    <property type="evidence" value="ECO:0007669"/>
    <property type="project" value="TreeGrafter"/>
</dbReference>
<feature type="region of interest" description="Disordered" evidence="8">
    <location>
        <begin position="854"/>
        <end position="892"/>
    </location>
</feature>
<reference evidence="11 12" key="2">
    <citation type="journal article" date="2021" name="Genomics">
        <title>High-quality reference genome for Clonorchis sinensis.</title>
        <authorList>
            <person name="Young N.D."/>
            <person name="Stroehlein A.J."/>
            <person name="Kinkar L."/>
            <person name="Wang T."/>
            <person name="Sohn W.M."/>
            <person name="Chang B.C.H."/>
            <person name="Kaur P."/>
            <person name="Weisz D."/>
            <person name="Dudchenko O."/>
            <person name="Aiden E.L."/>
            <person name="Korhonen P.K."/>
            <person name="Gasser R.B."/>
        </authorList>
    </citation>
    <scope>NUCLEOTIDE SEQUENCE [LARGE SCALE GENOMIC DNA]</scope>
    <source>
        <strain evidence="11">Cs-k2</strain>
    </source>
</reference>
<dbReference type="PROSITE" id="PS00973">
    <property type="entry name" value="USP_2"/>
    <property type="match status" value="1"/>
</dbReference>
<sequence length="892" mass="100882">WNPDFVDQSGGNCRRPARFAPSGECLSMSGLNLLSKSPPDFLLSLQSTGLPNLCRWSRNPIFLACAGSVVGVFAIFGYSRMRVLFRILTAAENDLPMGLPNPRNLCYLNALLQAMSTNASLVRFLKRSAHTRRSKLLYCLVCLLKALRCSNDYILAHNLENVLREVHTTFMHELANARSWSTDEQQDAHELFGFLMDVACCRELGRTAFKAREGLTSVSRFIGPRYEQVVPRSFHRARVNSVHNPFTLHAPMRIEVFQQHLLVSQVTCRRCDYRSSPVLQPEACLTVFFDCSSYTTAISRQRYDHRGIAKQQTKSPIPRLSDCLAKQFGTSEPLQDLHCPKCQPTTKNLGDHTGLCQQERWIAHLPSCLVLHVQRSAWLGRTGISWNPFGFGSKRQDYVSFPCRLNMARYMLSSRSNATSDSDHQKDYGGVYQQSAISQIHARQPRAYVLRAVLVHQGESINSGHYVTYRVWRKRDPRRSVREPVYLRFLRYITTSVSNFFHGIPNRTVRSSSPWIFTSDAHVLRVSSDEVRSSLAYLLFYERDTHASTYEPGSRSMSASFTDLDNKGSDWDLGDSAYAPPTTSEETDDELDPGDMEEESDETSDAVSKWSAPSRNTSLIESLDYENVAVSRTAKKLKNILMGSEVRVIHSRPGSAQACFIDASHPQGIMCREFITSSSSRDGRLSGPGPRGRLSTDVHSDPYEADESSIFAVQVSVEQQRRLEHEFTDQKVRRSNPTSTSRLPLSRLGQPGSIPAVVLPSGGMANVQPLPLFHQFCDGSVDCSQLLLSEPLLPNRTAYLHPFNHYQVSDLFSSFSQEQPTLVNTQHFRFSVAHKKSFNCKTFSVPSCHTTKRKQEGWDTSRLPKPRQRKSRGREREVEPRIFRSVISRSKH</sequence>
<dbReference type="SUPFAM" id="SSF54001">
    <property type="entry name" value="Cysteine proteinases"/>
    <property type="match status" value="1"/>
</dbReference>
<evidence type="ECO:0000256" key="5">
    <source>
        <dbReference type="ARBA" id="ARBA00022786"/>
    </source>
</evidence>
<dbReference type="GO" id="GO:0016579">
    <property type="term" value="P:protein deubiquitination"/>
    <property type="evidence" value="ECO:0007669"/>
    <property type="project" value="InterPro"/>
</dbReference>
<evidence type="ECO:0000256" key="2">
    <source>
        <dbReference type="ARBA" id="ARBA00009085"/>
    </source>
</evidence>
<dbReference type="GO" id="GO:0005829">
    <property type="term" value="C:cytosol"/>
    <property type="evidence" value="ECO:0007669"/>
    <property type="project" value="TreeGrafter"/>
</dbReference>
<dbReference type="OrthoDB" id="2248014at2759"/>
<dbReference type="InterPro" id="IPR038765">
    <property type="entry name" value="Papain-like_cys_pep_sf"/>
</dbReference>
<dbReference type="InterPro" id="IPR001394">
    <property type="entry name" value="Peptidase_C19_UCH"/>
</dbReference>
<proteinExistence type="inferred from homology"/>
<dbReference type="InterPro" id="IPR050164">
    <property type="entry name" value="Peptidase_C19"/>
</dbReference>
<evidence type="ECO:0000256" key="9">
    <source>
        <dbReference type="SAM" id="Phobius"/>
    </source>
</evidence>
<dbReference type="InterPro" id="IPR018200">
    <property type="entry name" value="USP_CS"/>
</dbReference>
<keyword evidence="7" id="KW-0788">Thiol protease</keyword>
<protein>
    <recommendedName>
        <fullName evidence="3">ubiquitinyl hydrolase 1</fullName>
        <ecNumber evidence="3">3.4.19.12</ecNumber>
    </recommendedName>
</protein>
<accession>A0A8T1MNZ2</accession>
<feature type="transmembrane region" description="Helical" evidence="9">
    <location>
        <begin position="61"/>
        <end position="78"/>
    </location>
</feature>
<dbReference type="PROSITE" id="PS50235">
    <property type="entry name" value="USP_3"/>
    <property type="match status" value="1"/>
</dbReference>
<feature type="region of interest" description="Disordered" evidence="8">
    <location>
        <begin position="571"/>
        <end position="612"/>
    </location>
</feature>
<comment type="catalytic activity">
    <reaction evidence="1">
        <text>Thiol-dependent hydrolysis of ester, thioester, amide, peptide and isopeptide bonds formed by the C-terminal Gly of ubiquitin (a 76-residue protein attached to proteins as an intracellular targeting signal).</text>
        <dbReference type="EC" id="3.4.19.12"/>
    </reaction>
</comment>
<feature type="non-terminal residue" evidence="11">
    <location>
        <position position="1"/>
    </location>
</feature>
<feature type="region of interest" description="Disordered" evidence="8">
    <location>
        <begin position="728"/>
        <end position="747"/>
    </location>
</feature>
<dbReference type="CDD" id="cd02257">
    <property type="entry name" value="Peptidase_C19"/>
    <property type="match status" value="1"/>
</dbReference>
<feature type="compositionally biased region" description="Low complexity" evidence="8">
    <location>
        <begin position="677"/>
        <end position="693"/>
    </location>
</feature>
<evidence type="ECO:0000259" key="10">
    <source>
        <dbReference type="PROSITE" id="PS50235"/>
    </source>
</evidence>
<dbReference type="Pfam" id="PF00443">
    <property type="entry name" value="UCH"/>
    <property type="match status" value="1"/>
</dbReference>
<dbReference type="InterPro" id="IPR028889">
    <property type="entry name" value="USP"/>
</dbReference>
<dbReference type="PANTHER" id="PTHR24006">
    <property type="entry name" value="UBIQUITIN CARBOXYL-TERMINAL HYDROLASE"/>
    <property type="match status" value="1"/>
</dbReference>
<keyword evidence="6 11" id="KW-0378">Hydrolase</keyword>
<gene>
    <name evidence="11" type="ORF">CSKR_109259</name>
</gene>
<dbReference type="EC" id="3.4.19.12" evidence="3"/>
<evidence type="ECO:0000256" key="3">
    <source>
        <dbReference type="ARBA" id="ARBA00012759"/>
    </source>
</evidence>
<feature type="domain" description="USP" evidence="10">
    <location>
        <begin position="97"/>
        <end position="544"/>
    </location>
</feature>
<keyword evidence="12" id="KW-1185">Reference proteome</keyword>
<dbReference type="Proteomes" id="UP000286415">
    <property type="component" value="Unassembled WGS sequence"/>
</dbReference>
<dbReference type="Gene3D" id="3.90.70.10">
    <property type="entry name" value="Cysteine proteinases"/>
    <property type="match status" value="1"/>
</dbReference>
<keyword evidence="9" id="KW-1133">Transmembrane helix</keyword>
<reference evidence="11 12" key="1">
    <citation type="journal article" date="2018" name="Biotechnol. Adv.">
        <title>Improved genomic resources and new bioinformatic workflow for the carcinogenic parasite Clonorchis sinensis: Biotechnological implications.</title>
        <authorList>
            <person name="Wang D."/>
            <person name="Korhonen P.K."/>
            <person name="Gasser R.B."/>
            <person name="Young N.D."/>
        </authorList>
    </citation>
    <scope>NUCLEOTIDE SEQUENCE [LARGE SCALE GENOMIC DNA]</scope>
    <source>
        <strain evidence="11">Cs-k2</strain>
    </source>
</reference>
<evidence type="ECO:0000313" key="11">
    <source>
        <dbReference type="EMBL" id="KAG5450903.1"/>
    </source>
</evidence>
<dbReference type="PANTHER" id="PTHR24006:SF888">
    <property type="entry name" value="UBIQUITIN CARBOXYL-TERMINAL HYDROLASE 30"/>
    <property type="match status" value="1"/>
</dbReference>
<feature type="compositionally biased region" description="Basic residues" evidence="8">
    <location>
        <begin position="864"/>
        <end position="873"/>
    </location>
</feature>
<dbReference type="EMBL" id="NIRI02000042">
    <property type="protein sequence ID" value="KAG5450903.1"/>
    <property type="molecule type" value="Genomic_DNA"/>
</dbReference>
<organism evidence="11 12">
    <name type="scientific">Clonorchis sinensis</name>
    <name type="common">Chinese liver fluke</name>
    <dbReference type="NCBI Taxonomy" id="79923"/>
    <lineage>
        <taxon>Eukaryota</taxon>
        <taxon>Metazoa</taxon>
        <taxon>Spiralia</taxon>
        <taxon>Lophotrochozoa</taxon>
        <taxon>Platyhelminthes</taxon>
        <taxon>Trematoda</taxon>
        <taxon>Digenea</taxon>
        <taxon>Opisthorchiida</taxon>
        <taxon>Opisthorchiata</taxon>
        <taxon>Opisthorchiidae</taxon>
        <taxon>Clonorchis</taxon>
    </lineage>
</organism>
<comment type="caution">
    <text evidence="11">The sequence shown here is derived from an EMBL/GenBank/DDBJ whole genome shotgun (WGS) entry which is preliminary data.</text>
</comment>
<evidence type="ECO:0000256" key="4">
    <source>
        <dbReference type="ARBA" id="ARBA00022670"/>
    </source>
</evidence>
<keyword evidence="9" id="KW-0812">Transmembrane</keyword>
<keyword evidence="4" id="KW-0645">Protease</keyword>
<dbReference type="GO" id="GO:0006508">
    <property type="term" value="P:proteolysis"/>
    <property type="evidence" value="ECO:0007669"/>
    <property type="project" value="UniProtKB-KW"/>
</dbReference>
<feature type="compositionally biased region" description="Acidic residues" evidence="8">
    <location>
        <begin position="585"/>
        <end position="604"/>
    </location>
</feature>
<comment type="similarity">
    <text evidence="2">Belongs to the peptidase C19 family.</text>
</comment>